<dbReference type="PROSITE" id="PS00588">
    <property type="entry name" value="FLAGELLA_BB_ROD"/>
    <property type="match status" value="1"/>
</dbReference>
<dbReference type="Pfam" id="PF22692">
    <property type="entry name" value="LlgE_F_G_D1"/>
    <property type="match status" value="1"/>
</dbReference>
<gene>
    <name evidence="10" type="primary">flgE</name>
    <name evidence="10" type="ORF">LuPra_03662</name>
</gene>
<dbReference type="InterPro" id="IPR020013">
    <property type="entry name" value="Flagellar_FlgE/F/G"/>
</dbReference>
<evidence type="ECO:0000313" key="11">
    <source>
        <dbReference type="Proteomes" id="UP000076079"/>
    </source>
</evidence>
<protein>
    <recommendedName>
        <fullName evidence="3 5">Flagellar hook protein FlgE</fullName>
    </recommendedName>
</protein>
<keyword evidence="10" id="KW-0966">Cell projection</keyword>
<dbReference type="InterPro" id="IPR019776">
    <property type="entry name" value="Flagellar_basal_body_rod_CS"/>
</dbReference>
<dbReference type="GO" id="GO:0005829">
    <property type="term" value="C:cytosol"/>
    <property type="evidence" value="ECO:0007669"/>
    <property type="project" value="TreeGrafter"/>
</dbReference>
<dbReference type="PATRIC" id="fig|1813736.3.peg.3871"/>
<dbReference type="InterPro" id="IPR010930">
    <property type="entry name" value="Flg_bb/hook_C_dom"/>
</dbReference>
<organism evidence="10 11">
    <name type="scientific">Luteitalea pratensis</name>
    <dbReference type="NCBI Taxonomy" id="1855912"/>
    <lineage>
        <taxon>Bacteria</taxon>
        <taxon>Pseudomonadati</taxon>
        <taxon>Acidobacteriota</taxon>
        <taxon>Vicinamibacteria</taxon>
        <taxon>Vicinamibacterales</taxon>
        <taxon>Vicinamibacteraceae</taxon>
        <taxon>Luteitalea</taxon>
    </lineage>
</organism>
<comment type="subcellular location">
    <subcellularLocation>
        <location evidence="1 5">Bacterial flagellum basal body</location>
    </subcellularLocation>
</comment>
<dbReference type="InterPro" id="IPR053967">
    <property type="entry name" value="LlgE_F_G-like_D1"/>
</dbReference>
<keyword evidence="10" id="KW-0969">Cilium</keyword>
<evidence type="ECO:0000259" key="9">
    <source>
        <dbReference type="Pfam" id="PF22692"/>
    </source>
</evidence>
<dbReference type="InterPro" id="IPR011491">
    <property type="entry name" value="FlgE_D2"/>
</dbReference>
<dbReference type="Pfam" id="PF07559">
    <property type="entry name" value="FlgE_D2"/>
    <property type="match status" value="1"/>
</dbReference>
<dbReference type="EMBL" id="CP015136">
    <property type="protein sequence ID" value="AMY10432.1"/>
    <property type="molecule type" value="Genomic_DNA"/>
</dbReference>
<feature type="domain" description="Flagellar hook protein FlgE/F/G-like D1" evidence="9">
    <location>
        <begin position="88"/>
        <end position="153"/>
    </location>
</feature>
<feature type="domain" description="Flagellar hook protein FlgE D2" evidence="8">
    <location>
        <begin position="179"/>
        <end position="298"/>
    </location>
</feature>
<dbReference type="InterPro" id="IPR037058">
    <property type="entry name" value="Falgellar_hook_FlgE_sf"/>
</dbReference>
<feature type="domain" description="Flagellar basal body rod protein N-terminal" evidence="6">
    <location>
        <begin position="9"/>
        <end position="36"/>
    </location>
</feature>
<name>A0A143PP95_LUTPR</name>
<evidence type="ECO:0000259" key="8">
    <source>
        <dbReference type="Pfam" id="PF07559"/>
    </source>
</evidence>
<dbReference type="GO" id="GO:0009425">
    <property type="term" value="C:bacterial-type flagellum basal body"/>
    <property type="evidence" value="ECO:0007669"/>
    <property type="project" value="UniProtKB-SubCell"/>
</dbReference>
<comment type="similarity">
    <text evidence="2 5">Belongs to the flagella basal body rod proteins family.</text>
</comment>
<evidence type="ECO:0000313" key="10">
    <source>
        <dbReference type="EMBL" id="AMY10432.1"/>
    </source>
</evidence>
<comment type="function">
    <text evidence="5">A flexible structure which links the flagellar filament to the drive apparatus in the basal body.</text>
</comment>
<dbReference type="PANTHER" id="PTHR30435:SF1">
    <property type="entry name" value="FLAGELLAR HOOK PROTEIN FLGE"/>
    <property type="match status" value="1"/>
</dbReference>
<dbReference type="RefSeq" id="WP_110172072.1">
    <property type="nucleotide sequence ID" value="NZ_CP015136.1"/>
</dbReference>
<dbReference type="InterPro" id="IPR001444">
    <property type="entry name" value="Flag_bb_rod_N"/>
</dbReference>
<feature type="domain" description="Flagellar basal-body/hook protein C-terminal" evidence="7">
    <location>
        <begin position="375"/>
        <end position="417"/>
    </location>
</feature>
<dbReference type="KEGG" id="abac:LuPra_03662"/>
<dbReference type="AlphaFoldDB" id="A0A143PP95"/>
<sequence length="419" mass="42685">MAVGSFSAGLSGLNANATYLSVIGNNLANINTIGYKTSSVSFADLVSQTVGGTSINPMQVGLGVVTGSISPVFSQGAIENTREATNVAIQGSGFFVVRGESGDAYTRAGNFSFNADGELVTSDGWRVQGYTQLDPATGEVVTTGGMSDIVVPPGVLRDPVGTTSVRTNINLDAGANVTGAVNFSTPIKIIDALGESHVITVDFQKTGPGAWTYTATVPQADVNGGTGLFQLSTGTLTFDGTGTLTNPAADVVFTAPAAWANGATGGNITWDITPPPSDKPSITSFSSKSETSLLTQNGSEAGQISNISVDGEGKIIATFGAGQTVAVGQLALANFNNPKGLVKLGANRYGESQAAGIPNVGTAGTGGRGTLIGSAIEQSNVDIATEFTQMILAQRGYQANSRTITVADEVLVETLQLKR</sequence>
<keyword evidence="11" id="KW-1185">Reference proteome</keyword>
<dbReference type="OrthoDB" id="9804559at2"/>
<evidence type="ECO:0000259" key="7">
    <source>
        <dbReference type="Pfam" id="PF06429"/>
    </source>
</evidence>
<evidence type="ECO:0000256" key="1">
    <source>
        <dbReference type="ARBA" id="ARBA00004117"/>
    </source>
</evidence>
<keyword evidence="4 5" id="KW-0975">Bacterial flagellum</keyword>
<keyword evidence="10" id="KW-0282">Flagellum</keyword>
<dbReference type="PANTHER" id="PTHR30435">
    <property type="entry name" value="FLAGELLAR PROTEIN"/>
    <property type="match status" value="1"/>
</dbReference>
<reference evidence="10 11" key="1">
    <citation type="journal article" date="2016" name="Genome Announc.">
        <title>First Complete Genome Sequence of a Subdivision 6 Acidobacterium Strain.</title>
        <authorList>
            <person name="Huang S."/>
            <person name="Vieira S."/>
            <person name="Bunk B."/>
            <person name="Riedel T."/>
            <person name="Sproer C."/>
            <person name="Overmann J."/>
        </authorList>
    </citation>
    <scope>NUCLEOTIDE SEQUENCE [LARGE SCALE GENOMIC DNA]</scope>
    <source>
        <strain evidence="11">DSM 100886 HEG_-6_39</strain>
    </source>
</reference>
<evidence type="ECO:0000256" key="4">
    <source>
        <dbReference type="ARBA" id="ARBA00023143"/>
    </source>
</evidence>
<dbReference type="GO" id="GO:0009424">
    <property type="term" value="C:bacterial-type flagellum hook"/>
    <property type="evidence" value="ECO:0007669"/>
    <property type="project" value="TreeGrafter"/>
</dbReference>
<dbReference type="Proteomes" id="UP000076079">
    <property type="component" value="Chromosome"/>
</dbReference>
<dbReference type="GO" id="GO:0071978">
    <property type="term" value="P:bacterial-type flagellum-dependent swarming motility"/>
    <property type="evidence" value="ECO:0007669"/>
    <property type="project" value="TreeGrafter"/>
</dbReference>
<reference evidence="11" key="2">
    <citation type="submission" date="2016-04" db="EMBL/GenBank/DDBJ databases">
        <title>First Complete Genome Sequence of a Subdivision 6 Acidobacterium.</title>
        <authorList>
            <person name="Huang S."/>
            <person name="Vieira S."/>
            <person name="Bunk B."/>
            <person name="Riedel T."/>
            <person name="Sproeer C."/>
            <person name="Overmann J."/>
        </authorList>
    </citation>
    <scope>NUCLEOTIDE SEQUENCE [LARGE SCALE GENOMIC DNA]</scope>
    <source>
        <strain evidence="11">DSM 100886 HEG_-6_39</strain>
    </source>
</reference>
<dbReference type="STRING" id="1855912.LuPra_03662"/>
<evidence type="ECO:0000259" key="6">
    <source>
        <dbReference type="Pfam" id="PF00460"/>
    </source>
</evidence>
<dbReference type="Pfam" id="PF00460">
    <property type="entry name" value="Flg_bb_rod"/>
    <property type="match status" value="1"/>
</dbReference>
<dbReference type="Gene3D" id="2.60.98.20">
    <property type="entry name" value="Flagellar hook protein FlgE"/>
    <property type="match status" value="1"/>
</dbReference>
<evidence type="ECO:0000256" key="2">
    <source>
        <dbReference type="ARBA" id="ARBA00009677"/>
    </source>
</evidence>
<dbReference type="NCBIfam" id="TIGR03506">
    <property type="entry name" value="FlgEFG_subfam"/>
    <property type="match status" value="1"/>
</dbReference>
<accession>A0A143PP95</accession>
<dbReference type="InterPro" id="IPR037925">
    <property type="entry name" value="FlgE/F/G-like"/>
</dbReference>
<evidence type="ECO:0000256" key="5">
    <source>
        <dbReference type="RuleBase" id="RU362116"/>
    </source>
</evidence>
<dbReference type="SUPFAM" id="SSF117143">
    <property type="entry name" value="Flagellar hook protein flgE"/>
    <property type="match status" value="1"/>
</dbReference>
<dbReference type="Pfam" id="PF06429">
    <property type="entry name" value="Flg_bbr_C"/>
    <property type="match status" value="1"/>
</dbReference>
<evidence type="ECO:0000256" key="3">
    <source>
        <dbReference type="ARBA" id="ARBA00019015"/>
    </source>
</evidence>
<proteinExistence type="inferred from homology"/>